<comment type="caution">
    <text evidence="2">The sequence shown here is derived from an EMBL/GenBank/DDBJ whole genome shotgun (WGS) entry which is preliminary data.</text>
</comment>
<dbReference type="EMBL" id="BIFS01000002">
    <property type="protein sequence ID" value="GCE22838.1"/>
    <property type="molecule type" value="Genomic_DNA"/>
</dbReference>
<sequence>MPTGKKWETTVALVFEAAALLIGNRQSARAIPIKAQTEALFARVMIECSTFYITYTHLIITTKNPP</sequence>
<feature type="transmembrane region" description="Helical" evidence="1">
    <location>
        <begin position="40"/>
        <end position="60"/>
    </location>
</feature>
<evidence type="ECO:0000313" key="2">
    <source>
        <dbReference type="EMBL" id="GCE22838.1"/>
    </source>
</evidence>
<gene>
    <name evidence="2" type="ORF">KDK_66380</name>
</gene>
<dbReference type="AlphaFoldDB" id="A0A402AUP2"/>
<dbReference type="Proteomes" id="UP000287188">
    <property type="component" value="Unassembled WGS sequence"/>
</dbReference>
<protein>
    <submittedName>
        <fullName evidence="2">Uncharacterized protein</fullName>
    </submittedName>
</protein>
<keyword evidence="3" id="KW-1185">Reference proteome</keyword>
<reference evidence="3" key="1">
    <citation type="submission" date="2018-12" db="EMBL/GenBank/DDBJ databases">
        <title>Tengunoibacter tsumagoiensis gen. nov., sp. nov., Dictyobacter kobayashii sp. nov., D. alpinus sp. nov., and D. joshuensis sp. nov. and description of Dictyobacteraceae fam. nov. within the order Ktedonobacterales isolated from Tengu-no-mugimeshi.</title>
        <authorList>
            <person name="Wang C.M."/>
            <person name="Zheng Y."/>
            <person name="Sakai Y."/>
            <person name="Toyoda A."/>
            <person name="Minakuchi Y."/>
            <person name="Abe K."/>
            <person name="Yokota A."/>
            <person name="Yabe S."/>
        </authorList>
    </citation>
    <scope>NUCLEOTIDE SEQUENCE [LARGE SCALE GENOMIC DNA]</scope>
    <source>
        <strain evidence="3">Uno11</strain>
    </source>
</reference>
<keyword evidence="1" id="KW-0812">Transmembrane</keyword>
<organism evidence="2 3">
    <name type="scientific">Dictyobacter kobayashii</name>
    <dbReference type="NCBI Taxonomy" id="2014872"/>
    <lineage>
        <taxon>Bacteria</taxon>
        <taxon>Bacillati</taxon>
        <taxon>Chloroflexota</taxon>
        <taxon>Ktedonobacteria</taxon>
        <taxon>Ktedonobacterales</taxon>
        <taxon>Dictyobacteraceae</taxon>
        <taxon>Dictyobacter</taxon>
    </lineage>
</organism>
<proteinExistence type="predicted"/>
<name>A0A402AUP2_9CHLR</name>
<evidence type="ECO:0000313" key="3">
    <source>
        <dbReference type="Proteomes" id="UP000287188"/>
    </source>
</evidence>
<accession>A0A402AUP2</accession>
<keyword evidence="1" id="KW-0472">Membrane</keyword>
<evidence type="ECO:0000256" key="1">
    <source>
        <dbReference type="SAM" id="Phobius"/>
    </source>
</evidence>
<keyword evidence="1" id="KW-1133">Transmembrane helix</keyword>